<comment type="caution">
    <text evidence="1">The sequence shown here is derived from an EMBL/GenBank/DDBJ whole genome shotgun (WGS) entry which is preliminary data.</text>
</comment>
<protein>
    <submittedName>
        <fullName evidence="1">Uncharacterized protein</fullName>
    </submittedName>
</protein>
<dbReference type="EMBL" id="JBJXBP010000006">
    <property type="protein sequence ID" value="KAL3825043.1"/>
    <property type="molecule type" value="Genomic_DNA"/>
</dbReference>
<keyword evidence="2" id="KW-1185">Reference proteome</keyword>
<proteinExistence type="predicted"/>
<gene>
    <name evidence="1" type="ORF">ACJIZ3_021072</name>
</gene>
<organism evidence="1 2">
    <name type="scientific">Penstemon smallii</name>
    <dbReference type="NCBI Taxonomy" id="265156"/>
    <lineage>
        <taxon>Eukaryota</taxon>
        <taxon>Viridiplantae</taxon>
        <taxon>Streptophyta</taxon>
        <taxon>Embryophyta</taxon>
        <taxon>Tracheophyta</taxon>
        <taxon>Spermatophyta</taxon>
        <taxon>Magnoliopsida</taxon>
        <taxon>eudicotyledons</taxon>
        <taxon>Gunneridae</taxon>
        <taxon>Pentapetalae</taxon>
        <taxon>asterids</taxon>
        <taxon>lamiids</taxon>
        <taxon>Lamiales</taxon>
        <taxon>Plantaginaceae</taxon>
        <taxon>Cheloneae</taxon>
        <taxon>Penstemon</taxon>
    </lineage>
</organism>
<accession>A0ABD3SLA6</accession>
<evidence type="ECO:0000313" key="2">
    <source>
        <dbReference type="Proteomes" id="UP001634393"/>
    </source>
</evidence>
<name>A0ABD3SLA6_9LAMI</name>
<dbReference type="Proteomes" id="UP001634393">
    <property type="component" value="Unassembled WGS sequence"/>
</dbReference>
<evidence type="ECO:0000313" key="1">
    <source>
        <dbReference type="EMBL" id="KAL3825043.1"/>
    </source>
</evidence>
<reference evidence="1 2" key="1">
    <citation type="submission" date="2024-12" db="EMBL/GenBank/DDBJ databases">
        <title>The unique morphological basis and parallel evolutionary history of personate flowers in Penstemon.</title>
        <authorList>
            <person name="Depatie T.H."/>
            <person name="Wessinger C.A."/>
        </authorList>
    </citation>
    <scope>NUCLEOTIDE SEQUENCE [LARGE SCALE GENOMIC DNA]</scope>
    <source>
        <strain evidence="1">WTNN_2</strain>
        <tissue evidence="1">Leaf</tissue>
    </source>
</reference>
<sequence>MLYAAEKLQMSVAEFDHKALDFLRSLNLGTCQTDLLRVGDIVGLNKDRQLQRTAVNFIRILLGSQSSQSTKFHREVS</sequence>
<dbReference type="AlphaFoldDB" id="A0ABD3SLA6"/>